<gene>
    <name evidence="2" type="ORF">A3C86_03405</name>
</gene>
<protein>
    <recommendedName>
        <fullName evidence="1">Phosphoribosyltransferase domain-containing protein</fullName>
    </recommendedName>
</protein>
<accession>A0A1F6DBJ4</accession>
<name>A0A1F6DBJ4_9BACT</name>
<proteinExistence type="predicted"/>
<dbReference type="Pfam" id="PF00156">
    <property type="entry name" value="Pribosyltran"/>
    <property type="match status" value="1"/>
</dbReference>
<evidence type="ECO:0000313" key="2">
    <source>
        <dbReference type="EMBL" id="OGG58789.1"/>
    </source>
</evidence>
<dbReference type="Proteomes" id="UP000178042">
    <property type="component" value="Unassembled WGS sequence"/>
</dbReference>
<dbReference type="EMBL" id="MFLD01000035">
    <property type="protein sequence ID" value="OGG58789.1"/>
    <property type="molecule type" value="Genomic_DNA"/>
</dbReference>
<dbReference type="InterPro" id="IPR000836">
    <property type="entry name" value="PRTase_dom"/>
</dbReference>
<dbReference type="AlphaFoldDB" id="A0A1F6DBJ4"/>
<evidence type="ECO:0000313" key="3">
    <source>
        <dbReference type="Proteomes" id="UP000178042"/>
    </source>
</evidence>
<dbReference type="SUPFAM" id="SSF53271">
    <property type="entry name" value="PRTase-like"/>
    <property type="match status" value="1"/>
</dbReference>
<dbReference type="Gene3D" id="3.30.1310.20">
    <property type="entry name" value="PRTase-like"/>
    <property type="match status" value="1"/>
</dbReference>
<evidence type="ECO:0000259" key="1">
    <source>
        <dbReference type="Pfam" id="PF00156"/>
    </source>
</evidence>
<dbReference type="InterPro" id="IPR029057">
    <property type="entry name" value="PRTase-like"/>
</dbReference>
<comment type="caution">
    <text evidence="2">The sequence shown here is derived from an EMBL/GenBank/DDBJ whole genome shotgun (WGS) entry which is preliminary data.</text>
</comment>
<dbReference type="CDD" id="cd06223">
    <property type="entry name" value="PRTases_typeI"/>
    <property type="match status" value="1"/>
</dbReference>
<sequence>MFKDRSDAGQKLAEKLARYRGSDAVVLSLPRGGVVVGREIARTLGLPLDIIAIRKIGHPFSPEYAIGAVDDKKAVLLNDSETESVNQAWLADEIEREIQEAKRRVKAYRGPRKPVSIPGKVALIVDDGIATGLTMRLAVRSVRAQSPERIVVAVPIAPVETINNLRKEADEVVILEPPEEFLGVVGAHYIEFKQVEDAEVIRLLSEDQQEKPSID</sequence>
<organism evidence="2 3">
    <name type="scientific">Candidatus Kaiserbacteria bacterium RIFCSPHIGHO2_02_FULL_49_16</name>
    <dbReference type="NCBI Taxonomy" id="1798490"/>
    <lineage>
        <taxon>Bacteria</taxon>
        <taxon>Candidatus Kaiseribacteriota</taxon>
    </lineage>
</organism>
<dbReference type="Gene3D" id="3.40.50.2020">
    <property type="match status" value="1"/>
</dbReference>
<reference evidence="2 3" key="1">
    <citation type="journal article" date="2016" name="Nat. Commun.">
        <title>Thousands of microbial genomes shed light on interconnected biogeochemical processes in an aquifer system.</title>
        <authorList>
            <person name="Anantharaman K."/>
            <person name="Brown C.T."/>
            <person name="Hug L.A."/>
            <person name="Sharon I."/>
            <person name="Castelle C.J."/>
            <person name="Probst A.J."/>
            <person name="Thomas B.C."/>
            <person name="Singh A."/>
            <person name="Wilkins M.J."/>
            <person name="Karaoz U."/>
            <person name="Brodie E.L."/>
            <person name="Williams K.H."/>
            <person name="Hubbard S.S."/>
            <person name="Banfield J.F."/>
        </authorList>
    </citation>
    <scope>NUCLEOTIDE SEQUENCE [LARGE SCALE GENOMIC DNA]</scope>
</reference>
<feature type="domain" description="Phosphoribosyltransferase" evidence="1">
    <location>
        <begin position="8"/>
        <end position="173"/>
    </location>
</feature>